<evidence type="ECO:0000256" key="2">
    <source>
        <dbReference type="SAM" id="Phobius"/>
    </source>
</evidence>
<feature type="region of interest" description="Disordered" evidence="1">
    <location>
        <begin position="170"/>
        <end position="225"/>
    </location>
</feature>
<feature type="domain" description="GRAM" evidence="3">
    <location>
        <begin position="58"/>
        <end position="125"/>
    </location>
</feature>
<feature type="transmembrane region" description="Helical" evidence="2">
    <location>
        <begin position="293"/>
        <end position="316"/>
    </location>
</feature>
<dbReference type="EMBL" id="JAIZAY010000014">
    <property type="protein sequence ID" value="KAJ8029202.1"/>
    <property type="molecule type" value="Genomic_DNA"/>
</dbReference>
<dbReference type="InterPro" id="IPR051482">
    <property type="entry name" value="Cholesterol_transport"/>
</dbReference>
<feature type="compositionally biased region" description="Acidic residues" evidence="1">
    <location>
        <begin position="184"/>
        <end position="213"/>
    </location>
</feature>
<gene>
    <name evidence="4" type="ORF">HOLleu_28540</name>
</gene>
<evidence type="ECO:0000313" key="4">
    <source>
        <dbReference type="EMBL" id="KAJ8029202.1"/>
    </source>
</evidence>
<dbReference type="Pfam" id="PF02893">
    <property type="entry name" value="GRAM"/>
    <property type="match status" value="1"/>
</dbReference>
<proteinExistence type="predicted"/>
<feature type="compositionally biased region" description="Basic and acidic residues" evidence="1">
    <location>
        <begin position="214"/>
        <end position="225"/>
    </location>
</feature>
<sequence>MEDTAQDATEQDQPPPENKHIKNVKGHRRSRSFGTSVSKAITDAVNRLEEMSHESRNKQFHKLFKFIPEDEGLIVSFSCALLRDILLQGRLYLSENWVCFHSNIFTFETQVSVAIEDIENITKERTVFVVPNAIGIHTNSHKYVFGSLLSRHSTYKQLVRIWQRRHLLDETTSQESGSRRESEPEVIDGEEDVTMEAGTEADIDEDEDDDDDGHLESLEDPEGRLQGDIHVHHAQHSDSETRRTPFRNSSSTTQQIHPSMVQIILAQILTLIQALLAINIYKSLRRFIRVQPFVAFSALLFFVLTTSAIILGYKIITFRSTDENLLKDATTQLSSLGSAFLSHHQQSHEKVNRLQERLVNQLQAMVQDTDASSNLADAGS</sequence>
<dbReference type="AlphaFoldDB" id="A0A9Q1GYE4"/>
<dbReference type="GO" id="GO:0005789">
    <property type="term" value="C:endoplasmic reticulum membrane"/>
    <property type="evidence" value="ECO:0007669"/>
    <property type="project" value="TreeGrafter"/>
</dbReference>
<reference evidence="4" key="1">
    <citation type="submission" date="2021-10" db="EMBL/GenBank/DDBJ databases">
        <title>Tropical sea cucumber genome reveals ecological adaptation and Cuvierian tubules defense mechanism.</title>
        <authorList>
            <person name="Chen T."/>
        </authorList>
    </citation>
    <scope>NUCLEOTIDE SEQUENCE</scope>
    <source>
        <strain evidence="4">Nanhai2018</strain>
        <tissue evidence="4">Muscle</tissue>
    </source>
</reference>
<dbReference type="InterPro" id="IPR004182">
    <property type="entry name" value="GRAM"/>
</dbReference>
<evidence type="ECO:0000313" key="5">
    <source>
        <dbReference type="Proteomes" id="UP001152320"/>
    </source>
</evidence>
<dbReference type="GO" id="GO:0120015">
    <property type="term" value="F:sterol transfer activity"/>
    <property type="evidence" value="ECO:0007669"/>
    <property type="project" value="TreeGrafter"/>
</dbReference>
<dbReference type="OrthoDB" id="2162691at2759"/>
<feature type="region of interest" description="Disordered" evidence="1">
    <location>
        <begin position="1"/>
        <end position="35"/>
    </location>
</feature>
<dbReference type="GO" id="GO:0005886">
    <property type="term" value="C:plasma membrane"/>
    <property type="evidence" value="ECO:0007669"/>
    <property type="project" value="TreeGrafter"/>
</dbReference>
<dbReference type="GO" id="GO:0032366">
    <property type="term" value="P:intracellular sterol transport"/>
    <property type="evidence" value="ECO:0007669"/>
    <property type="project" value="TreeGrafter"/>
</dbReference>
<feature type="region of interest" description="Disordered" evidence="1">
    <location>
        <begin position="233"/>
        <end position="252"/>
    </location>
</feature>
<protein>
    <submittedName>
        <fullName evidence="4">GRAM domain-containing protein 1B</fullName>
    </submittedName>
</protein>
<dbReference type="SMART" id="SM00568">
    <property type="entry name" value="GRAM"/>
    <property type="match status" value="1"/>
</dbReference>
<dbReference type="CDD" id="cd13220">
    <property type="entry name" value="PH-GRAM_GRAMDC"/>
    <property type="match status" value="1"/>
</dbReference>
<feature type="compositionally biased region" description="Basic and acidic residues" evidence="1">
    <location>
        <begin position="233"/>
        <end position="243"/>
    </location>
</feature>
<comment type="caution">
    <text evidence="4">The sequence shown here is derived from an EMBL/GenBank/DDBJ whole genome shotgun (WGS) entry which is preliminary data.</text>
</comment>
<evidence type="ECO:0000259" key="3">
    <source>
        <dbReference type="SMART" id="SM00568"/>
    </source>
</evidence>
<evidence type="ECO:0000256" key="1">
    <source>
        <dbReference type="SAM" id="MobiDB-lite"/>
    </source>
</evidence>
<keyword evidence="2" id="KW-1133">Transmembrane helix</keyword>
<organism evidence="4 5">
    <name type="scientific">Holothuria leucospilota</name>
    <name type="common">Black long sea cucumber</name>
    <name type="synonym">Mertensiothuria leucospilota</name>
    <dbReference type="NCBI Taxonomy" id="206669"/>
    <lineage>
        <taxon>Eukaryota</taxon>
        <taxon>Metazoa</taxon>
        <taxon>Echinodermata</taxon>
        <taxon>Eleutherozoa</taxon>
        <taxon>Echinozoa</taxon>
        <taxon>Holothuroidea</taxon>
        <taxon>Aspidochirotacea</taxon>
        <taxon>Aspidochirotida</taxon>
        <taxon>Holothuriidae</taxon>
        <taxon>Holothuria</taxon>
    </lineage>
</organism>
<keyword evidence="5" id="KW-1185">Reference proteome</keyword>
<keyword evidence="2" id="KW-0472">Membrane</keyword>
<dbReference type="Proteomes" id="UP001152320">
    <property type="component" value="Chromosome 14"/>
</dbReference>
<keyword evidence="2" id="KW-0812">Transmembrane</keyword>
<dbReference type="PANTHER" id="PTHR23319">
    <property type="entry name" value="GRAM DOMAIN CONTAINING 1B, ISOFORM E"/>
    <property type="match status" value="1"/>
</dbReference>
<dbReference type="PANTHER" id="PTHR23319:SF4">
    <property type="entry name" value="GRAM DOMAIN CONTAINING 1B, ISOFORM E"/>
    <property type="match status" value="1"/>
</dbReference>
<dbReference type="GO" id="GO:0140268">
    <property type="term" value="C:endoplasmic reticulum-plasma membrane contact site"/>
    <property type="evidence" value="ECO:0007669"/>
    <property type="project" value="TreeGrafter"/>
</dbReference>
<dbReference type="GO" id="GO:0032934">
    <property type="term" value="F:sterol binding"/>
    <property type="evidence" value="ECO:0007669"/>
    <property type="project" value="TreeGrafter"/>
</dbReference>
<feature type="transmembrane region" description="Helical" evidence="2">
    <location>
        <begin position="260"/>
        <end position="281"/>
    </location>
</feature>
<accession>A0A9Q1GYE4</accession>
<feature type="compositionally biased region" description="Polar residues" evidence="1">
    <location>
        <begin position="1"/>
        <end position="12"/>
    </location>
</feature>
<name>A0A9Q1GYE4_HOLLE</name>
<dbReference type="InterPro" id="IPR011993">
    <property type="entry name" value="PH-like_dom_sf"/>
</dbReference>
<feature type="compositionally biased region" description="Basic residues" evidence="1">
    <location>
        <begin position="21"/>
        <end position="31"/>
    </location>
</feature>
<dbReference type="Gene3D" id="2.30.29.30">
    <property type="entry name" value="Pleckstrin-homology domain (PH domain)/Phosphotyrosine-binding domain (PTB)"/>
    <property type="match status" value="1"/>
</dbReference>